<proteinExistence type="predicted"/>
<comment type="catalytic activity">
    <reaction evidence="1">
        <text>ATP + protein L-histidine = ADP + protein N-phospho-L-histidine.</text>
        <dbReference type="EC" id="2.7.13.3"/>
    </reaction>
</comment>
<dbReference type="PANTHER" id="PTHR43547">
    <property type="entry name" value="TWO-COMPONENT HISTIDINE KINASE"/>
    <property type="match status" value="1"/>
</dbReference>
<evidence type="ECO:0000313" key="6">
    <source>
        <dbReference type="Proteomes" id="UP000198795"/>
    </source>
</evidence>
<evidence type="ECO:0000259" key="4">
    <source>
        <dbReference type="PROSITE" id="PS50109"/>
    </source>
</evidence>
<dbReference type="InterPro" id="IPR003661">
    <property type="entry name" value="HisK_dim/P_dom"/>
</dbReference>
<keyword evidence="5" id="KW-0808">Transferase</keyword>
<dbReference type="EMBL" id="FNJC01000001">
    <property type="protein sequence ID" value="SDO35439.1"/>
    <property type="molecule type" value="Genomic_DNA"/>
</dbReference>
<dbReference type="InterPro" id="IPR036890">
    <property type="entry name" value="HATPase_C_sf"/>
</dbReference>
<dbReference type="CDD" id="cd00082">
    <property type="entry name" value="HisKA"/>
    <property type="match status" value="1"/>
</dbReference>
<dbReference type="PROSITE" id="PS50109">
    <property type="entry name" value="HIS_KIN"/>
    <property type="match status" value="1"/>
</dbReference>
<organism evidence="5 6">
    <name type="scientific">Filomicrobium insigne</name>
    <dbReference type="NCBI Taxonomy" id="418854"/>
    <lineage>
        <taxon>Bacteria</taxon>
        <taxon>Pseudomonadati</taxon>
        <taxon>Pseudomonadota</taxon>
        <taxon>Alphaproteobacteria</taxon>
        <taxon>Hyphomicrobiales</taxon>
        <taxon>Hyphomicrobiaceae</taxon>
        <taxon>Filomicrobium</taxon>
    </lineage>
</organism>
<evidence type="ECO:0000256" key="2">
    <source>
        <dbReference type="ARBA" id="ARBA00012438"/>
    </source>
</evidence>
<keyword evidence="5" id="KW-0418">Kinase</keyword>
<dbReference type="PRINTS" id="PR00344">
    <property type="entry name" value="BCTRLSENSOR"/>
</dbReference>
<comment type="caution">
    <text evidence="5">The sequence shown here is derived from an EMBL/GenBank/DDBJ whole genome shotgun (WGS) entry which is preliminary data.</text>
</comment>
<dbReference type="Gene3D" id="3.30.565.10">
    <property type="entry name" value="Histidine kinase-like ATPase, C-terminal domain"/>
    <property type="match status" value="1"/>
</dbReference>
<protein>
    <recommendedName>
        <fullName evidence="2">histidine kinase</fullName>
        <ecNumber evidence="2">2.7.13.3</ecNumber>
    </recommendedName>
</protein>
<keyword evidence="6" id="KW-1185">Reference proteome</keyword>
<dbReference type="InterPro" id="IPR005467">
    <property type="entry name" value="His_kinase_dom"/>
</dbReference>
<dbReference type="GO" id="GO:0016301">
    <property type="term" value="F:kinase activity"/>
    <property type="evidence" value="ECO:0007669"/>
    <property type="project" value="UniProtKB-KW"/>
</dbReference>
<dbReference type="EC" id="2.7.13.3" evidence="2"/>
<keyword evidence="3" id="KW-0597">Phosphoprotein</keyword>
<reference evidence="5 6" key="1">
    <citation type="submission" date="2016-10" db="EMBL/GenBank/DDBJ databases">
        <authorList>
            <person name="Varghese N."/>
            <person name="Submissions S."/>
        </authorList>
    </citation>
    <scope>NUCLEOTIDE SEQUENCE [LARGE SCALE GENOMIC DNA]</scope>
    <source>
        <strain evidence="5 6">CGMCC 1.6497</strain>
    </source>
</reference>
<feature type="domain" description="Histidine kinase" evidence="4">
    <location>
        <begin position="37"/>
        <end position="256"/>
    </location>
</feature>
<dbReference type="InterPro" id="IPR003594">
    <property type="entry name" value="HATPase_dom"/>
</dbReference>
<accession>A0A1H0IVY2</accession>
<dbReference type="Proteomes" id="UP000198795">
    <property type="component" value="Unassembled WGS sequence"/>
</dbReference>
<sequence>MTNNGYQLEQKDRPADSRCDVVAREEAKSLCSSTVHELAHELKTPISAIVAAAEIMRDERLGPLANERYRGYVGDIHENAAQMLKLIDRLLARRILEQASDELEPVEIDTEALVRATASALQPLAEQAGLKLQVSVGPGLPTLVADPTSVRQILVNLLTNALKFTPRGGEVLIEAHPDPSGRTVIAIIDNGGGMDEDQLLRALDGVRSHPPTDGSGGSGIGLRLVKALSQANGAEFSLASQPGQGTRATITFNPATHWAVSRAP</sequence>
<dbReference type="Pfam" id="PF02518">
    <property type="entry name" value="HATPase_c"/>
    <property type="match status" value="1"/>
</dbReference>
<dbReference type="SUPFAM" id="SSF47384">
    <property type="entry name" value="Homodimeric domain of signal transducing histidine kinase"/>
    <property type="match status" value="1"/>
</dbReference>
<dbReference type="SMART" id="SM00387">
    <property type="entry name" value="HATPase_c"/>
    <property type="match status" value="1"/>
</dbReference>
<dbReference type="InterPro" id="IPR036097">
    <property type="entry name" value="HisK_dim/P_sf"/>
</dbReference>
<dbReference type="SUPFAM" id="SSF55874">
    <property type="entry name" value="ATPase domain of HSP90 chaperone/DNA topoisomerase II/histidine kinase"/>
    <property type="match status" value="1"/>
</dbReference>
<evidence type="ECO:0000256" key="1">
    <source>
        <dbReference type="ARBA" id="ARBA00000085"/>
    </source>
</evidence>
<dbReference type="RefSeq" id="WP_090226924.1">
    <property type="nucleotide sequence ID" value="NZ_FNJC01000001.1"/>
</dbReference>
<gene>
    <name evidence="5" type="ORF">SAMN04488061_0974</name>
</gene>
<dbReference type="Pfam" id="PF00512">
    <property type="entry name" value="HisKA"/>
    <property type="match status" value="1"/>
</dbReference>
<name>A0A1H0IVY2_9HYPH</name>
<dbReference type="SMART" id="SM00388">
    <property type="entry name" value="HisKA"/>
    <property type="match status" value="1"/>
</dbReference>
<evidence type="ECO:0000313" key="5">
    <source>
        <dbReference type="EMBL" id="SDO35439.1"/>
    </source>
</evidence>
<evidence type="ECO:0000256" key="3">
    <source>
        <dbReference type="ARBA" id="ARBA00022553"/>
    </source>
</evidence>
<dbReference type="Gene3D" id="1.10.287.130">
    <property type="match status" value="1"/>
</dbReference>
<dbReference type="PANTHER" id="PTHR43547:SF2">
    <property type="entry name" value="HYBRID SIGNAL TRANSDUCTION HISTIDINE KINASE C"/>
    <property type="match status" value="1"/>
</dbReference>
<dbReference type="InterPro" id="IPR004358">
    <property type="entry name" value="Sig_transdc_His_kin-like_C"/>
</dbReference>